<feature type="domain" description="Amine oxidase" evidence="2">
    <location>
        <begin position="14"/>
        <end position="457"/>
    </location>
</feature>
<dbReference type="Proteomes" id="UP000320386">
    <property type="component" value="Chromosome"/>
</dbReference>
<protein>
    <submittedName>
        <fullName evidence="3">15-cis-phytoene desaturase</fullName>
        <ecNumber evidence="3">1.3.5.5</ecNumber>
    </submittedName>
</protein>
<feature type="transmembrane region" description="Helical" evidence="1">
    <location>
        <begin position="6"/>
        <end position="28"/>
    </location>
</feature>
<proteinExistence type="predicted"/>
<name>A0A518BV07_9BACT</name>
<dbReference type="EMBL" id="CP036280">
    <property type="protein sequence ID" value="QDU70823.1"/>
    <property type="molecule type" value="Genomic_DNA"/>
</dbReference>
<dbReference type="InterPro" id="IPR017830">
    <property type="entry name" value="SQase_HpnE"/>
</dbReference>
<dbReference type="RefSeq" id="WP_145444965.1">
    <property type="nucleotide sequence ID" value="NZ_CP036280.1"/>
</dbReference>
<accession>A0A518BV07</accession>
<dbReference type="OrthoDB" id="9814556at2"/>
<keyword evidence="1" id="KW-0812">Transmembrane</keyword>
<dbReference type="GO" id="GO:0016491">
    <property type="term" value="F:oxidoreductase activity"/>
    <property type="evidence" value="ECO:0007669"/>
    <property type="project" value="UniProtKB-KW"/>
</dbReference>
<dbReference type="KEGG" id="mcad:Pan265_06600"/>
<keyword evidence="1" id="KW-0472">Membrane</keyword>
<dbReference type="PANTHER" id="PTHR42923:SF47">
    <property type="entry name" value="BLR3003 PROTEIN"/>
    <property type="match status" value="1"/>
</dbReference>
<dbReference type="PANTHER" id="PTHR42923">
    <property type="entry name" value="PROTOPORPHYRINOGEN OXIDASE"/>
    <property type="match status" value="1"/>
</dbReference>
<sequence length="483" mass="52844">MTPNANIIVIGAGLAGIAASLRLARLGLPVRLLETRKRLGGRASSFTDPTTDVVLDQCQHAVMPACTHILDLYQQLGLHDVIEWHHRVHFTTEHNTVDTISPAPLPAPLHLAPSFLAMRGLSLRDKLAIAYAMTRILTLGKAGRERHRGRTIAQLLDDWGQPRTARRRFWDVTITSACNDQPENVDAPLALKVFQEGFLATSKALGVGLPRIPLVELYQPLEQELSNAGGSLELGTSVTRITHEGGRVTGVVTADGQHRPATHVITTVPPDRLHKLVDANLIARDQRLANLDRWTFAPIVAVHLFYELTDPPLMRLPHLVTPDRPFDWIFNKGVTTLPPDAPIDHQGPVQHAHLLTSGAHKAVLEHPKNVLKLAKTELFRAVNSVERSFNDPKPSFLHGRVIKEKVATFSPSPELMSARPAASGDLKGLYISGDWTDTGWPATMEGAVRAGHAALCAVATDLNFDPPPLPGDMPAEGISRWFL</sequence>
<dbReference type="InterPro" id="IPR036188">
    <property type="entry name" value="FAD/NAD-bd_sf"/>
</dbReference>
<reference evidence="3 4" key="1">
    <citation type="submission" date="2019-02" db="EMBL/GenBank/DDBJ databases">
        <title>Deep-cultivation of Planctomycetes and their phenomic and genomic characterization uncovers novel biology.</title>
        <authorList>
            <person name="Wiegand S."/>
            <person name="Jogler M."/>
            <person name="Boedeker C."/>
            <person name="Pinto D."/>
            <person name="Vollmers J."/>
            <person name="Rivas-Marin E."/>
            <person name="Kohn T."/>
            <person name="Peeters S.H."/>
            <person name="Heuer A."/>
            <person name="Rast P."/>
            <person name="Oberbeckmann S."/>
            <person name="Bunk B."/>
            <person name="Jeske O."/>
            <person name="Meyerdierks A."/>
            <person name="Storesund J.E."/>
            <person name="Kallscheuer N."/>
            <person name="Luecker S."/>
            <person name="Lage O.M."/>
            <person name="Pohl T."/>
            <person name="Merkel B.J."/>
            <person name="Hornburger P."/>
            <person name="Mueller R.-W."/>
            <person name="Bruemmer F."/>
            <person name="Labrenz M."/>
            <person name="Spormann A.M."/>
            <person name="Op den Camp H."/>
            <person name="Overmann J."/>
            <person name="Amann R."/>
            <person name="Jetten M.S.M."/>
            <person name="Mascher T."/>
            <person name="Medema M.H."/>
            <person name="Devos D.P."/>
            <person name="Kaster A.-K."/>
            <person name="Ovreas L."/>
            <person name="Rohde M."/>
            <person name="Galperin M.Y."/>
            <person name="Jogler C."/>
        </authorList>
    </citation>
    <scope>NUCLEOTIDE SEQUENCE [LARGE SCALE GENOMIC DNA]</scope>
    <source>
        <strain evidence="3 4">Pan265</strain>
    </source>
</reference>
<organism evidence="3 4">
    <name type="scientific">Mucisphaera calidilacus</name>
    <dbReference type="NCBI Taxonomy" id="2527982"/>
    <lineage>
        <taxon>Bacteria</taxon>
        <taxon>Pseudomonadati</taxon>
        <taxon>Planctomycetota</taxon>
        <taxon>Phycisphaerae</taxon>
        <taxon>Phycisphaerales</taxon>
        <taxon>Phycisphaeraceae</taxon>
        <taxon>Mucisphaera</taxon>
    </lineage>
</organism>
<evidence type="ECO:0000259" key="2">
    <source>
        <dbReference type="Pfam" id="PF01593"/>
    </source>
</evidence>
<gene>
    <name evidence="3" type="primary">pds</name>
    <name evidence="3" type="ORF">Pan265_06600</name>
</gene>
<evidence type="ECO:0000313" key="3">
    <source>
        <dbReference type="EMBL" id="QDU70823.1"/>
    </source>
</evidence>
<evidence type="ECO:0000256" key="1">
    <source>
        <dbReference type="SAM" id="Phobius"/>
    </source>
</evidence>
<dbReference type="AlphaFoldDB" id="A0A518BV07"/>
<evidence type="ECO:0000313" key="4">
    <source>
        <dbReference type="Proteomes" id="UP000320386"/>
    </source>
</evidence>
<keyword evidence="1" id="KW-1133">Transmembrane helix</keyword>
<dbReference type="SUPFAM" id="SSF51905">
    <property type="entry name" value="FAD/NAD(P)-binding domain"/>
    <property type="match status" value="1"/>
</dbReference>
<keyword evidence="3" id="KW-0560">Oxidoreductase</keyword>
<dbReference type="InterPro" id="IPR002937">
    <property type="entry name" value="Amino_oxidase"/>
</dbReference>
<keyword evidence="4" id="KW-1185">Reference proteome</keyword>
<dbReference type="InterPro" id="IPR050464">
    <property type="entry name" value="Zeta_carotene_desat/Oxidored"/>
</dbReference>
<dbReference type="Gene3D" id="3.50.50.60">
    <property type="entry name" value="FAD/NAD(P)-binding domain"/>
    <property type="match status" value="1"/>
</dbReference>
<dbReference type="Pfam" id="PF01593">
    <property type="entry name" value="Amino_oxidase"/>
    <property type="match status" value="1"/>
</dbReference>
<dbReference type="NCBIfam" id="TIGR03467">
    <property type="entry name" value="HpnE"/>
    <property type="match status" value="1"/>
</dbReference>
<dbReference type="EC" id="1.3.5.5" evidence="3"/>